<dbReference type="Proteomes" id="UP001054837">
    <property type="component" value="Unassembled WGS sequence"/>
</dbReference>
<comment type="caution">
    <text evidence="2">The sequence shown here is derived from an EMBL/GenBank/DDBJ whole genome shotgun (WGS) entry which is preliminary data.</text>
</comment>
<dbReference type="CDD" id="cd01650">
    <property type="entry name" value="RT_nLTR_like"/>
    <property type="match status" value="1"/>
</dbReference>
<evidence type="ECO:0000313" key="3">
    <source>
        <dbReference type="Proteomes" id="UP001054837"/>
    </source>
</evidence>
<dbReference type="PANTHER" id="PTHR19446">
    <property type="entry name" value="REVERSE TRANSCRIPTASES"/>
    <property type="match status" value="1"/>
</dbReference>
<dbReference type="InterPro" id="IPR000477">
    <property type="entry name" value="RT_dom"/>
</dbReference>
<feature type="domain" description="Reverse transcriptase" evidence="1">
    <location>
        <begin position="261"/>
        <end position="448"/>
    </location>
</feature>
<organism evidence="2 3">
    <name type="scientific">Caerostris darwini</name>
    <dbReference type="NCBI Taxonomy" id="1538125"/>
    <lineage>
        <taxon>Eukaryota</taxon>
        <taxon>Metazoa</taxon>
        <taxon>Ecdysozoa</taxon>
        <taxon>Arthropoda</taxon>
        <taxon>Chelicerata</taxon>
        <taxon>Arachnida</taxon>
        <taxon>Araneae</taxon>
        <taxon>Araneomorphae</taxon>
        <taxon>Entelegynae</taxon>
        <taxon>Araneoidea</taxon>
        <taxon>Araneidae</taxon>
        <taxon>Caerostris</taxon>
    </lineage>
</organism>
<proteinExistence type="predicted"/>
<reference evidence="2 3" key="1">
    <citation type="submission" date="2021-06" db="EMBL/GenBank/DDBJ databases">
        <title>Caerostris darwini draft genome.</title>
        <authorList>
            <person name="Kono N."/>
            <person name="Arakawa K."/>
        </authorList>
    </citation>
    <scope>NUCLEOTIDE SEQUENCE [LARGE SCALE GENOMIC DNA]</scope>
</reference>
<evidence type="ECO:0000259" key="1">
    <source>
        <dbReference type="PROSITE" id="PS50878"/>
    </source>
</evidence>
<dbReference type="Pfam" id="PF00078">
    <property type="entry name" value="RVT_1"/>
    <property type="match status" value="1"/>
</dbReference>
<dbReference type="AlphaFoldDB" id="A0AAV4V2J6"/>
<dbReference type="SUPFAM" id="SSF56672">
    <property type="entry name" value="DNA/RNA polymerases"/>
    <property type="match status" value="1"/>
</dbReference>
<dbReference type="InterPro" id="IPR043502">
    <property type="entry name" value="DNA/RNA_pol_sf"/>
</dbReference>
<sequence>MLFVQYSTPGSQSTTFNKISMKTIDWLKLKVNIANIIGSNLTLEDLSNRELNDKLNSIQEQLFIAASTKPANNSIDKRKKRNSFWWTRELQIKRSKTRALRRLFQKETDPNLRQIKKVNYKLCQASYKKHILTTKRTKFKEFISTITNNTLFGNNFNIISNKKTRNSISKPIVNSQGTPSTTIEESNATLIDYHFPLSNRNSTNPNNISQDDFIYFTQQEVAAVINNIKPNKAVGVDGLPGEMIREIFLANKKWFIEILNLLVGRGHFPELWKIARVVLIEKEGKSLDHPSHFRPICILPCWGKVLDKLISGRLSYHLEKDGMLSDLQYGFRKNRSTILALNSIMEFHQSAKEENQLTCLISIDMSNVFNSVDWDLLINKLFKLPIPNYIKSISSFLQDRSVHLNGNTKIYNKGIPQGSSLGPILFNIFINDLLETLTPKFRPLQTTS</sequence>
<dbReference type="GO" id="GO:0071897">
    <property type="term" value="P:DNA biosynthetic process"/>
    <property type="evidence" value="ECO:0007669"/>
    <property type="project" value="UniProtKB-ARBA"/>
</dbReference>
<keyword evidence="3" id="KW-1185">Reference proteome</keyword>
<name>A0AAV4V2J6_9ARAC</name>
<evidence type="ECO:0000313" key="2">
    <source>
        <dbReference type="EMBL" id="GIY64186.1"/>
    </source>
</evidence>
<accession>A0AAV4V2J6</accession>
<dbReference type="PROSITE" id="PS50878">
    <property type="entry name" value="RT_POL"/>
    <property type="match status" value="1"/>
</dbReference>
<dbReference type="EMBL" id="BPLQ01012283">
    <property type="protein sequence ID" value="GIY64186.1"/>
    <property type="molecule type" value="Genomic_DNA"/>
</dbReference>
<protein>
    <recommendedName>
        <fullName evidence="1">Reverse transcriptase domain-containing protein</fullName>
    </recommendedName>
</protein>
<gene>
    <name evidence="2" type="primary">R1A1-elementORF2_26</name>
    <name evidence="2" type="ORF">CDAR_543641</name>
</gene>